<keyword evidence="1" id="KW-0472">Membrane</keyword>
<dbReference type="EMBL" id="CP013970">
    <property type="protein sequence ID" value="AXF76931.1"/>
    <property type="molecule type" value="Genomic_DNA"/>
</dbReference>
<evidence type="ECO:0000256" key="1">
    <source>
        <dbReference type="SAM" id="Phobius"/>
    </source>
</evidence>
<dbReference type="AlphaFoldDB" id="A0A345CU14"/>
<feature type="transmembrane region" description="Helical" evidence="1">
    <location>
        <begin position="56"/>
        <end position="73"/>
    </location>
</feature>
<proteinExistence type="predicted"/>
<keyword evidence="1" id="KW-1133">Transmembrane helix</keyword>
<keyword evidence="1" id="KW-0812">Transmembrane</keyword>
<organism evidence="2 3">
    <name type="scientific">Erwinia tracheiphila</name>
    <dbReference type="NCBI Taxonomy" id="65700"/>
    <lineage>
        <taxon>Bacteria</taxon>
        <taxon>Pseudomonadati</taxon>
        <taxon>Pseudomonadota</taxon>
        <taxon>Gammaproteobacteria</taxon>
        <taxon>Enterobacterales</taxon>
        <taxon>Erwiniaceae</taxon>
        <taxon>Erwinia</taxon>
    </lineage>
</organism>
<gene>
    <name evidence="2" type="ORF">AV903_14160</name>
</gene>
<dbReference type="RefSeq" id="WP_233480072.1">
    <property type="nucleotide sequence ID" value="NZ_CP013970.1"/>
</dbReference>
<reference evidence="2 3" key="1">
    <citation type="submission" date="2016-01" db="EMBL/GenBank/DDBJ databases">
        <authorList>
            <person name="Oliw E.H."/>
        </authorList>
    </citation>
    <scope>NUCLEOTIDE SEQUENCE [LARGE SCALE GENOMIC DNA]</scope>
    <source>
        <strain evidence="2 3">MDcuke</strain>
    </source>
</reference>
<name>A0A345CU14_9GAMM</name>
<dbReference type="Proteomes" id="UP000264980">
    <property type="component" value="Chromosome"/>
</dbReference>
<evidence type="ECO:0000313" key="2">
    <source>
        <dbReference type="EMBL" id="AXF76931.1"/>
    </source>
</evidence>
<evidence type="ECO:0000313" key="3">
    <source>
        <dbReference type="Proteomes" id="UP000264980"/>
    </source>
</evidence>
<sequence length="120" mass="13853">MSKVRDKIASNGFTKQDILSLRRVHRELKRVYHPELTSDLSLESVIAEEAIKSFSLTKYYLIVIVLTTLIAIFAGRADYLFMPALFLIMTIHDIFSSSRGGQRKVSCELKLMKLAFRMYF</sequence>
<accession>A0A345CU14</accession>
<protein>
    <submittedName>
        <fullName evidence="2">Uncharacterized protein</fullName>
    </submittedName>
</protein>